<sequence length="110" mass="12562">PVKGAKRCSLYFPTSLHDTVQQNARSELYHQFITVVILKCQVRIQDAEWQGFLHRARHGKCAEAELGEEVWTDAVLITLRNAVKNKWNAAAARHCQRTHQQLLISPAEDT</sequence>
<keyword evidence="2" id="KW-1185">Reference proteome</keyword>
<proteinExistence type="predicted"/>
<dbReference type="Proteomes" id="UP000054549">
    <property type="component" value="Unassembled WGS sequence"/>
</dbReference>
<dbReference type="OrthoDB" id="2986975at2759"/>
<dbReference type="AlphaFoldDB" id="A0A0C2TP58"/>
<gene>
    <name evidence="1" type="ORF">M378DRAFT_120320</name>
</gene>
<accession>A0A0C2TP58</accession>
<dbReference type="InParanoid" id="A0A0C2TP58"/>
<reference evidence="1 2" key="1">
    <citation type="submission" date="2014-04" db="EMBL/GenBank/DDBJ databases">
        <title>Evolutionary Origins and Diversification of the Mycorrhizal Mutualists.</title>
        <authorList>
            <consortium name="DOE Joint Genome Institute"/>
            <consortium name="Mycorrhizal Genomics Consortium"/>
            <person name="Kohler A."/>
            <person name="Kuo A."/>
            <person name="Nagy L.G."/>
            <person name="Floudas D."/>
            <person name="Copeland A."/>
            <person name="Barry K.W."/>
            <person name="Cichocki N."/>
            <person name="Veneault-Fourrey C."/>
            <person name="LaButti K."/>
            <person name="Lindquist E.A."/>
            <person name="Lipzen A."/>
            <person name="Lundell T."/>
            <person name="Morin E."/>
            <person name="Murat C."/>
            <person name="Riley R."/>
            <person name="Ohm R."/>
            <person name="Sun H."/>
            <person name="Tunlid A."/>
            <person name="Henrissat B."/>
            <person name="Grigoriev I.V."/>
            <person name="Hibbett D.S."/>
            <person name="Martin F."/>
        </authorList>
    </citation>
    <scope>NUCLEOTIDE SEQUENCE [LARGE SCALE GENOMIC DNA]</scope>
    <source>
        <strain evidence="1 2">Koide BX008</strain>
    </source>
</reference>
<dbReference type="HOGENOM" id="CLU_2176914_0_0_1"/>
<feature type="non-terminal residue" evidence="1">
    <location>
        <position position="1"/>
    </location>
</feature>
<organism evidence="1 2">
    <name type="scientific">Amanita muscaria (strain Koide BX008)</name>
    <dbReference type="NCBI Taxonomy" id="946122"/>
    <lineage>
        <taxon>Eukaryota</taxon>
        <taxon>Fungi</taxon>
        <taxon>Dikarya</taxon>
        <taxon>Basidiomycota</taxon>
        <taxon>Agaricomycotina</taxon>
        <taxon>Agaricomycetes</taxon>
        <taxon>Agaricomycetidae</taxon>
        <taxon>Agaricales</taxon>
        <taxon>Pluteineae</taxon>
        <taxon>Amanitaceae</taxon>
        <taxon>Amanita</taxon>
    </lineage>
</organism>
<evidence type="ECO:0000313" key="2">
    <source>
        <dbReference type="Proteomes" id="UP000054549"/>
    </source>
</evidence>
<dbReference type="EMBL" id="KN818227">
    <property type="protein sequence ID" value="KIL68984.1"/>
    <property type="molecule type" value="Genomic_DNA"/>
</dbReference>
<evidence type="ECO:0000313" key="1">
    <source>
        <dbReference type="EMBL" id="KIL68984.1"/>
    </source>
</evidence>
<name>A0A0C2TP58_AMAMK</name>
<protein>
    <submittedName>
        <fullName evidence="1">Uncharacterized protein</fullName>
    </submittedName>
</protein>